<evidence type="ECO:0000313" key="1">
    <source>
        <dbReference type="EMBL" id="SEW29038.1"/>
    </source>
</evidence>
<protein>
    <submittedName>
        <fullName evidence="1">Uncharacterized protein</fullName>
    </submittedName>
</protein>
<dbReference type="OrthoDB" id="269729at2157"/>
<dbReference type="AlphaFoldDB" id="A0A1I0QNQ0"/>
<keyword evidence="2" id="KW-1185">Reference proteome</keyword>
<accession>A0A1I0QNQ0</accession>
<organism evidence="1 2">
    <name type="scientific">Halobacterium jilantaiense</name>
    <dbReference type="NCBI Taxonomy" id="355548"/>
    <lineage>
        <taxon>Archaea</taxon>
        <taxon>Methanobacteriati</taxon>
        <taxon>Methanobacteriota</taxon>
        <taxon>Stenosarchaea group</taxon>
        <taxon>Halobacteria</taxon>
        <taxon>Halobacteriales</taxon>
        <taxon>Halobacteriaceae</taxon>
        <taxon>Halobacterium</taxon>
    </lineage>
</organism>
<name>A0A1I0QNQ0_9EURY</name>
<reference evidence="1 2" key="1">
    <citation type="submission" date="2016-10" db="EMBL/GenBank/DDBJ databases">
        <authorList>
            <person name="de Groot N.N."/>
        </authorList>
    </citation>
    <scope>NUCLEOTIDE SEQUENCE [LARGE SCALE GENOMIC DNA]</scope>
    <source>
        <strain evidence="1 2">CGMCC 1.5337</strain>
    </source>
</reference>
<sequence>MVCVKPQFESLTKPPGVRVSDPIENAQFEVYTDNPVNPTPADGDRFALPVDNAVRFTVTKLEFPQLLNVDVWTQDGTLADQSVNQEVDSYPARQYSLDMDLGPMKLAVSTGSAFTVRREGNTTYISFHNPTPIRLGARSLHESPAATITVSDDPVDGMRAVSLFGSALKTTSPERSFPTLRGHPPLVELGDSFDAPDALSRPETGIAIELPRNWGDVYRTSSLAFYLGADVRPGDERTLVVDGDRHSLDTPQGFERGVNALLKHVFFLDCVVRTEGLYPVDLHERSVVEDELDFDLSNIYDASLSTRLAAYLDVPTEVTKPHWPRWKQTVDVAAEPKRVESLPFVVNDLAEIRIPRTDEETPDVREEPEAVTSFLRAREGLARSPLGEEHEDDSASGYSNVIKPDATNTIEHTWLANGFPLGASKAAAEYYKRRFDHSPSERESIRIDIVCNDQSMTEEDIVEEFYGARDFFEFDISVHYDLERAELRELLTADIDFLHYIGHVEEGGFQCSDGLFDARTLDETEVRAFLLNACRSYVQGRALVDAGSIGGIVTLTDISNDPAVRIGRALARLLNKGFSLLAGLSVARNVTLFGNQYITVGDGTVQLVQSSAGTPTMSEVERVGDEYRVTVHGYPTSRTSIGSLITVHVKNLTTQYLNSGEIDEYLLDESDLRTFFQRGVFPVMFEGSLTWSDYLLENRLN</sequence>
<gene>
    <name evidence="1" type="ORF">SAMN04487945_2793</name>
</gene>
<evidence type="ECO:0000313" key="2">
    <source>
        <dbReference type="Proteomes" id="UP000198518"/>
    </source>
</evidence>
<dbReference type="EMBL" id="FOJA01000001">
    <property type="protein sequence ID" value="SEW29038.1"/>
    <property type="molecule type" value="Genomic_DNA"/>
</dbReference>
<dbReference type="Proteomes" id="UP000198518">
    <property type="component" value="Unassembled WGS sequence"/>
</dbReference>
<proteinExistence type="predicted"/>